<dbReference type="Pfam" id="PF00270">
    <property type="entry name" value="DEAD"/>
    <property type="match status" value="1"/>
</dbReference>
<keyword evidence="7" id="KW-1185">Reference proteome</keyword>
<dbReference type="InterPro" id="IPR014001">
    <property type="entry name" value="Helicase_ATP-bd"/>
</dbReference>
<evidence type="ECO:0000256" key="1">
    <source>
        <dbReference type="ARBA" id="ARBA00022741"/>
    </source>
</evidence>
<evidence type="ECO:0000313" key="6">
    <source>
        <dbReference type="EMBL" id="KAG8231316.1"/>
    </source>
</evidence>
<evidence type="ECO:0000256" key="2">
    <source>
        <dbReference type="ARBA" id="ARBA00022801"/>
    </source>
</evidence>
<proteinExistence type="predicted"/>
<reference evidence="6" key="1">
    <citation type="submission" date="2013-04" db="EMBL/GenBank/DDBJ databases">
        <authorList>
            <person name="Qu J."/>
            <person name="Murali S.C."/>
            <person name="Bandaranaike D."/>
            <person name="Bellair M."/>
            <person name="Blankenburg K."/>
            <person name="Chao H."/>
            <person name="Dinh H."/>
            <person name="Doddapaneni H."/>
            <person name="Downs B."/>
            <person name="Dugan-Rocha S."/>
            <person name="Elkadiri S."/>
            <person name="Gnanaolivu R.D."/>
            <person name="Hernandez B."/>
            <person name="Javaid M."/>
            <person name="Jayaseelan J.C."/>
            <person name="Lee S."/>
            <person name="Li M."/>
            <person name="Ming W."/>
            <person name="Munidasa M."/>
            <person name="Muniz J."/>
            <person name="Nguyen L."/>
            <person name="Ongeri F."/>
            <person name="Osuji N."/>
            <person name="Pu L.-L."/>
            <person name="Puazo M."/>
            <person name="Qu C."/>
            <person name="Quiroz J."/>
            <person name="Raj R."/>
            <person name="Weissenberger G."/>
            <person name="Xin Y."/>
            <person name="Zou X."/>
            <person name="Han Y."/>
            <person name="Richards S."/>
            <person name="Worley K."/>
            <person name="Muzny D."/>
            <person name="Gibbs R."/>
        </authorList>
    </citation>
    <scope>NUCLEOTIDE SEQUENCE</scope>
    <source>
        <strain evidence="6">Sampled in the wild</strain>
    </source>
</reference>
<keyword evidence="2" id="KW-0378">Hydrolase</keyword>
<protein>
    <recommendedName>
        <fullName evidence="5">Helicase ATP-binding domain-containing protein</fullName>
    </recommendedName>
</protein>
<dbReference type="InterPro" id="IPR011545">
    <property type="entry name" value="DEAD/DEAH_box_helicase_dom"/>
</dbReference>
<keyword evidence="3" id="KW-0347">Helicase</keyword>
<name>A0A8K0KAA2_LADFU</name>
<dbReference type="PROSITE" id="PS51192">
    <property type="entry name" value="HELICASE_ATP_BIND_1"/>
    <property type="match status" value="1"/>
</dbReference>
<keyword evidence="1" id="KW-0547">Nucleotide-binding</keyword>
<comment type="caution">
    <text evidence="6">The sequence shown here is derived from an EMBL/GenBank/DDBJ whole genome shotgun (WGS) entry which is preliminary data.</text>
</comment>
<dbReference type="Proteomes" id="UP000792457">
    <property type="component" value="Unassembled WGS sequence"/>
</dbReference>
<evidence type="ECO:0000259" key="5">
    <source>
        <dbReference type="PROSITE" id="PS51192"/>
    </source>
</evidence>
<dbReference type="GO" id="GO:0016787">
    <property type="term" value="F:hydrolase activity"/>
    <property type="evidence" value="ECO:0007669"/>
    <property type="project" value="UniProtKB-KW"/>
</dbReference>
<dbReference type="EMBL" id="KZ308549">
    <property type="protein sequence ID" value="KAG8231316.1"/>
    <property type="molecule type" value="Genomic_DNA"/>
</dbReference>
<dbReference type="GO" id="GO:0005524">
    <property type="term" value="F:ATP binding"/>
    <property type="evidence" value="ECO:0007669"/>
    <property type="project" value="UniProtKB-KW"/>
</dbReference>
<dbReference type="Gene3D" id="3.40.50.300">
    <property type="entry name" value="P-loop containing nucleotide triphosphate hydrolases"/>
    <property type="match status" value="1"/>
</dbReference>
<organism evidence="6 7">
    <name type="scientific">Ladona fulva</name>
    <name type="common">Scarce chaser dragonfly</name>
    <name type="synonym">Libellula fulva</name>
    <dbReference type="NCBI Taxonomy" id="123851"/>
    <lineage>
        <taxon>Eukaryota</taxon>
        <taxon>Metazoa</taxon>
        <taxon>Ecdysozoa</taxon>
        <taxon>Arthropoda</taxon>
        <taxon>Hexapoda</taxon>
        <taxon>Insecta</taxon>
        <taxon>Pterygota</taxon>
        <taxon>Palaeoptera</taxon>
        <taxon>Odonata</taxon>
        <taxon>Epiprocta</taxon>
        <taxon>Anisoptera</taxon>
        <taxon>Libelluloidea</taxon>
        <taxon>Libellulidae</taxon>
        <taxon>Ladona</taxon>
    </lineage>
</organism>
<dbReference type="GO" id="GO:0005634">
    <property type="term" value="C:nucleus"/>
    <property type="evidence" value="ECO:0007669"/>
    <property type="project" value="TreeGrafter"/>
</dbReference>
<feature type="domain" description="Helicase ATP-binding" evidence="5">
    <location>
        <begin position="74"/>
        <end position="182"/>
    </location>
</feature>
<dbReference type="GO" id="GO:0004386">
    <property type="term" value="F:helicase activity"/>
    <property type="evidence" value="ECO:0007669"/>
    <property type="project" value="UniProtKB-KW"/>
</dbReference>
<dbReference type="PANTHER" id="PTHR47961:SF4">
    <property type="entry name" value="ACTIVATING SIGNAL COINTEGRATOR 1 COMPLEX SUBUNIT 3"/>
    <property type="match status" value="1"/>
</dbReference>
<dbReference type="SUPFAM" id="SSF52540">
    <property type="entry name" value="P-loop containing nucleoside triphosphate hydrolases"/>
    <property type="match status" value="1"/>
</dbReference>
<dbReference type="OrthoDB" id="5575at2759"/>
<accession>A0A8K0KAA2</accession>
<evidence type="ECO:0000313" key="7">
    <source>
        <dbReference type="Proteomes" id="UP000792457"/>
    </source>
</evidence>
<evidence type="ECO:0000256" key="3">
    <source>
        <dbReference type="ARBA" id="ARBA00022806"/>
    </source>
</evidence>
<gene>
    <name evidence="6" type="ORF">J437_LFUL011140</name>
</gene>
<dbReference type="AlphaFoldDB" id="A0A8K0KAA2"/>
<keyword evidence="4" id="KW-0067">ATP-binding</keyword>
<dbReference type="PANTHER" id="PTHR47961">
    <property type="entry name" value="DNA POLYMERASE THETA, PUTATIVE (AFU_ORTHOLOGUE AFUA_1G05260)-RELATED"/>
    <property type="match status" value="1"/>
</dbReference>
<reference evidence="6" key="2">
    <citation type="submission" date="2017-10" db="EMBL/GenBank/DDBJ databases">
        <title>Ladona fulva Genome sequencing and assembly.</title>
        <authorList>
            <person name="Murali S."/>
            <person name="Richards S."/>
            <person name="Bandaranaike D."/>
            <person name="Bellair M."/>
            <person name="Blankenburg K."/>
            <person name="Chao H."/>
            <person name="Dinh H."/>
            <person name="Doddapaneni H."/>
            <person name="Dugan-Rocha S."/>
            <person name="Elkadiri S."/>
            <person name="Gnanaolivu R."/>
            <person name="Hernandez B."/>
            <person name="Skinner E."/>
            <person name="Javaid M."/>
            <person name="Lee S."/>
            <person name="Li M."/>
            <person name="Ming W."/>
            <person name="Munidasa M."/>
            <person name="Muniz J."/>
            <person name="Nguyen L."/>
            <person name="Hughes D."/>
            <person name="Osuji N."/>
            <person name="Pu L.-L."/>
            <person name="Puazo M."/>
            <person name="Qu C."/>
            <person name="Quiroz J."/>
            <person name="Raj R."/>
            <person name="Weissenberger G."/>
            <person name="Xin Y."/>
            <person name="Zou X."/>
            <person name="Han Y."/>
            <person name="Worley K."/>
            <person name="Muzny D."/>
            <person name="Gibbs R."/>
        </authorList>
    </citation>
    <scope>NUCLEOTIDE SEQUENCE</scope>
    <source>
        <strain evidence="6">Sampled in the wild</strain>
    </source>
</reference>
<evidence type="ECO:0000256" key="4">
    <source>
        <dbReference type="ARBA" id="ARBA00022840"/>
    </source>
</evidence>
<dbReference type="GO" id="GO:0003676">
    <property type="term" value="F:nucleic acid binding"/>
    <property type="evidence" value="ECO:0007669"/>
    <property type="project" value="InterPro"/>
</dbReference>
<sequence>MQIPPRIVSDRWIGAETQLPVSFRHLILPEKNLPPTELLDLQPLPVTALRNNAFETLYSDKFPQFNPIQTQVFNAVYNSDDNIFIGAPTGSGKTTIAEFAVLRLLSQNPEGRCVYLVPREAPAELVYTDWHQKFGLALGKKVVLLTGETGTDLKPVRVSNLELRIPSEFHKIHVVEARFYYA</sequence>
<dbReference type="InterPro" id="IPR027417">
    <property type="entry name" value="P-loop_NTPase"/>
</dbReference>
<dbReference type="InterPro" id="IPR050474">
    <property type="entry name" value="Hel308_SKI2-like"/>
</dbReference>